<dbReference type="AlphaFoldDB" id="A0A084U672"/>
<sequence>MRSLRGLFVAALAVFAASAANASPFIGNLAAGAVQQAVQQVLSVPVRRPKLQMPSLTTAQMRVEAQCLSLGIYHEARGESIEGQAAVAQVILNRARSKSYPSSICGVIYQNAYKLNRCQFSFTCDRVSDFPRDEKSWRRAIKLSEALLCANCSHAERSVLKSIAPFHRATHYHATYVRPVWARKLRLVGRIGTHIFFESDRVLRRM</sequence>
<dbReference type="EMBL" id="JMQM01000002">
    <property type="protein sequence ID" value="KFB08458.1"/>
    <property type="molecule type" value="Genomic_DNA"/>
</dbReference>
<dbReference type="InterPro" id="IPR011105">
    <property type="entry name" value="Cell_wall_hydrolase_SleB"/>
</dbReference>
<keyword evidence="1" id="KW-0732">Signal</keyword>
<reference evidence="3 4" key="1">
    <citation type="submission" date="2014-05" db="EMBL/GenBank/DDBJ databases">
        <title>Draft Genome Sequence of Nitratireductor basaltis Strain UMTGB225, A Marine Bacterium Isolated from Green Barrel Tunicate.</title>
        <authorList>
            <person name="Gan H.Y."/>
        </authorList>
    </citation>
    <scope>NUCLEOTIDE SEQUENCE [LARGE SCALE GENOMIC DNA]</scope>
    <source>
        <strain evidence="3 4">UMTGB225</strain>
    </source>
</reference>
<dbReference type="PATRIC" id="fig|472175.3.peg.2701"/>
<keyword evidence="3" id="KW-0378">Hydrolase</keyword>
<dbReference type="OrthoDB" id="9785345at2"/>
<evidence type="ECO:0000256" key="1">
    <source>
        <dbReference type="SAM" id="SignalP"/>
    </source>
</evidence>
<feature type="chain" id="PRO_5001782980" evidence="1">
    <location>
        <begin position="23"/>
        <end position="206"/>
    </location>
</feature>
<protein>
    <submittedName>
        <fullName evidence="3">Hydrolase</fullName>
    </submittedName>
</protein>
<evidence type="ECO:0000313" key="4">
    <source>
        <dbReference type="Proteomes" id="UP000053675"/>
    </source>
</evidence>
<gene>
    <name evidence="3" type="ORF">EL18_02709</name>
</gene>
<feature type="domain" description="Cell wall hydrolase SleB" evidence="2">
    <location>
        <begin position="78"/>
        <end position="197"/>
    </location>
</feature>
<accession>A0A084U672</accession>
<dbReference type="Proteomes" id="UP000053675">
    <property type="component" value="Unassembled WGS sequence"/>
</dbReference>
<evidence type="ECO:0000259" key="2">
    <source>
        <dbReference type="Pfam" id="PF07486"/>
    </source>
</evidence>
<evidence type="ECO:0000313" key="3">
    <source>
        <dbReference type="EMBL" id="KFB08458.1"/>
    </source>
</evidence>
<dbReference type="InterPro" id="IPR042047">
    <property type="entry name" value="SleB_dom1"/>
</dbReference>
<dbReference type="Pfam" id="PF07486">
    <property type="entry name" value="Hydrolase_2"/>
    <property type="match status" value="1"/>
</dbReference>
<dbReference type="GO" id="GO:0016787">
    <property type="term" value="F:hydrolase activity"/>
    <property type="evidence" value="ECO:0007669"/>
    <property type="project" value="UniProtKB-KW"/>
</dbReference>
<feature type="signal peptide" evidence="1">
    <location>
        <begin position="1"/>
        <end position="22"/>
    </location>
</feature>
<dbReference type="RefSeq" id="WP_051914271.1">
    <property type="nucleotide sequence ID" value="NZ_JMQM01000002.1"/>
</dbReference>
<dbReference type="eggNOG" id="COG3773">
    <property type="taxonomic scope" value="Bacteria"/>
</dbReference>
<keyword evidence="4" id="KW-1185">Reference proteome</keyword>
<name>A0A084U672_9HYPH</name>
<proteinExistence type="predicted"/>
<organism evidence="3 4">
    <name type="scientific">Nitratireductor basaltis</name>
    <dbReference type="NCBI Taxonomy" id="472175"/>
    <lineage>
        <taxon>Bacteria</taxon>
        <taxon>Pseudomonadati</taxon>
        <taxon>Pseudomonadota</taxon>
        <taxon>Alphaproteobacteria</taxon>
        <taxon>Hyphomicrobiales</taxon>
        <taxon>Phyllobacteriaceae</taxon>
        <taxon>Nitratireductor</taxon>
    </lineage>
</organism>
<comment type="caution">
    <text evidence="3">The sequence shown here is derived from an EMBL/GenBank/DDBJ whole genome shotgun (WGS) entry which is preliminary data.</text>
</comment>
<dbReference type="Gene3D" id="1.10.10.2520">
    <property type="entry name" value="Cell wall hydrolase SleB, domain 1"/>
    <property type="match status" value="1"/>
</dbReference>